<name>A0A078BD40_STYLE</name>
<reference evidence="2 3" key="1">
    <citation type="submission" date="2014-06" db="EMBL/GenBank/DDBJ databases">
        <authorList>
            <person name="Swart Estienne"/>
        </authorList>
    </citation>
    <scope>NUCLEOTIDE SEQUENCE [LARGE SCALE GENOMIC DNA]</scope>
    <source>
        <strain evidence="2 3">130c</strain>
    </source>
</reference>
<feature type="region of interest" description="Disordered" evidence="1">
    <location>
        <begin position="368"/>
        <end position="388"/>
    </location>
</feature>
<organism evidence="2 3">
    <name type="scientific">Stylonychia lemnae</name>
    <name type="common">Ciliate</name>
    <dbReference type="NCBI Taxonomy" id="5949"/>
    <lineage>
        <taxon>Eukaryota</taxon>
        <taxon>Sar</taxon>
        <taxon>Alveolata</taxon>
        <taxon>Ciliophora</taxon>
        <taxon>Intramacronucleata</taxon>
        <taxon>Spirotrichea</taxon>
        <taxon>Stichotrichia</taxon>
        <taxon>Sporadotrichida</taxon>
        <taxon>Oxytrichidae</taxon>
        <taxon>Stylonychinae</taxon>
        <taxon>Stylonychia</taxon>
    </lineage>
</organism>
<dbReference type="EMBL" id="CCKQ01019123">
    <property type="protein sequence ID" value="CDW91132.1"/>
    <property type="molecule type" value="Genomic_DNA"/>
</dbReference>
<feature type="compositionally biased region" description="Polar residues" evidence="1">
    <location>
        <begin position="582"/>
        <end position="604"/>
    </location>
</feature>
<feature type="compositionally biased region" description="Basic and acidic residues" evidence="1">
    <location>
        <begin position="609"/>
        <end position="621"/>
    </location>
</feature>
<feature type="region of interest" description="Disordered" evidence="1">
    <location>
        <begin position="314"/>
        <end position="346"/>
    </location>
</feature>
<feature type="compositionally biased region" description="Polar residues" evidence="1">
    <location>
        <begin position="322"/>
        <end position="342"/>
    </location>
</feature>
<evidence type="ECO:0000313" key="3">
    <source>
        <dbReference type="Proteomes" id="UP000039865"/>
    </source>
</evidence>
<evidence type="ECO:0000313" key="2">
    <source>
        <dbReference type="EMBL" id="CDW91132.1"/>
    </source>
</evidence>
<dbReference type="InParanoid" id="A0A078BD40"/>
<dbReference type="Proteomes" id="UP000039865">
    <property type="component" value="Unassembled WGS sequence"/>
</dbReference>
<dbReference type="AlphaFoldDB" id="A0A078BD40"/>
<protein>
    <submittedName>
        <fullName evidence="2">Uncharacterized protein</fullName>
    </submittedName>
</protein>
<proteinExistence type="predicted"/>
<sequence>MASIGAAAKGAGNPKLNQFKESLISMIPSIEEVEQATEREQSPMIRMLMGGIDSKEGQISIDNENSINTNSKKNTNNNLLLQSIFDDKKNYLSTENLTGNIGPIDFNNFKDLSQSQYEQVIGKFFEIKVPEDQKNEKVKNLLKVAKYMIYQASDFAWQNIYNFILIDYEKSQHFKIYDEKHDGHGINGSPSKMAQPRQSLNEIIAEKKLKEKRRFIINGPDERNKSVPELFQVVEEAKKLLDDGTMSLKECYEILDSLQETVKSQNKTTQKMMRIAEELLYDAKCQVAIGDEDPRDANPQFSLKAFKQHIRKKEDNGKFNYRSETPSESRANNPQFKISSSNKQKKRIEMGGVKVAHDSNFHEVELLRSQAQQQQSQQKHENSQISINKQSSHGYLSLMPPQMNQDTKNNQTEEQKLQEMMEDYNYQKFKDKFGEGDTHNYFISKENQSVKPSYMFPRKNSYLDFINQTVKKQPSFEKGRNLQFATFQKVEGMNSLTSMRNNTDQISSQKSLLTLKGDKILRKDTMTSQITSPIAKLRPNFNQDFGLIQTKTISPTVNNLRNLTISFGVPTATFQHKRSDSKGTGQSSSAALRTPQNFDAQSAKQKVKQMNEKSRQQSRDYQDVIFNIPIEDKQFQAKSQEQLTEQKYPHTHNDLTGTKTFESIQSRQTHDDNQEVKIIIEKRPSSPSYLPMVEQVEILSESKRRQIVYSSSGQIRGQSDLLLKADRSVIQKFGYQFRFQNERSRKLYGENNAGLAIRTIVPAEMKSSLSLLSLKEKKRPQIIRNASQTSQMHERIKKKIQKPKFYFETHLIQEAQKLEQPHYV</sequence>
<accession>A0A078BD40</accession>
<gene>
    <name evidence="2" type="primary">Contig16146.g17201</name>
    <name evidence="2" type="ORF">STYLEM_20283</name>
</gene>
<evidence type="ECO:0000256" key="1">
    <source>
        <dbReference type="SAM" id="MobiDB-lite"/>
    </source>
</evidence>
<keyword evidence="3" id="KW-1185">Reference proteome</keyword>
<feature type="region of interest" description="Disordered" evidence="1">
    <location>
        <begin position="574"/>
        <end position="621"/>
    </location>
</feature>